<accession>A0A1M7CTR4</accession>
<gene>
    <name evidence="1" type="ORF">SAMN02745136_05517</name>
</gene>
<name>A0A1M7CTR4_9FIRM</name>
<reference evidence="1 2" key="1">
    <citation type="submission" date="2016-11" db="EMBL/GenBank/DDBJ databases">
        <authorList>
            <person name="Jaros S."/>
            <person name="Januszkiewicz K."/>
            <person name="Wedrychowicz H."/>
        </authorList>
    </citation>
    <scope>NUCLEOTIDE SEQUENCE [LARGE SCALE GENOMIC DNA]</scope>
    <source>
        <strain evidence="1 2">DSM 15929</strain>
    </source>
</reference>
<evidence type="ECO:0000313" key="2">
    <source>
        <dbReference type="Proteomes" id="UP000184386"/>
    </source>
</evidence>
<dbReference type="RefSeq" id="WP_073280410.1">
    <property type="nucleotide sequence ID" value="NZ_FRAC01000046.1"/>
</dbReference>
<dbReference type="EMBL" id="FRAC01000046">
    <property type="protein sequence ID" value="SHL70624.1"/>
    <property type="molecule type" value="Genomic_DNA"/>
</dbReference>
<dbReference type="STRING" id="1121322.SAMN02745136_05517"/>
<dbReference type="AlphaFoldDB" id="A0A1M7CTR4"/>
<sequence length="259" mass="30298">MYLILYKYIIYEKMKRVIHITLIGSLIVIVLLLNSLKAKTTPLTEAKEETAKTEYYDDFRENVYFTKEENLSDEFATGLADYLKKHLKAGTLEKGLKKISSDYIILNKKEKEKAMKKDTNKMLRSYQMTEGQKLDEWYQVNLSEIGNDIVIKHPKGNEAIFYFFPTWYEVGYDMALRSKGNGDVYFISWKNNNYMAITDKNPKRDTIKGITIYNYNSSIYIGSLMRIEINRDKKTDVSYYLYFMTGTGQEPDGGATYWP</sequence>
<organism evidence="1 2">
    <name type="scientific">Anaerocolumna jejuensis DSM 15929</name>
    <dbReference type="NCBI Taxonomy" id="1121322"/>
    <lineage>
        <taxon>Bacteria</taxon>
        <taxon>Bacillati</taxon>
        <taxon>Bacillota</taxon>
        <taxon>Clostridia</taxon>
        <taxon>Lachnospirales</taxon>
        <taxon>Lachnospiraceae</taxon>
        <taxon>Anaerocolumna</taxon>
    </lineage>
</organism>
<keyword evidence="2" id="KW-1185">Reference proteome</keyword>
<dbReference type="Proteomes" id="UP000184386">
    <property type="component" value="Unassembled WGS sequence"/>
</dbReference>
<dbReference type="OrthoDB" id="1814820at2"/>
<protein>
    <submittedName>
        <fullName evidence="1">Uncharacterized protein</fullName>
    </submittedName>
</protein>
<proteinExistence type="predicted"/>
<evidence type="ECO:0000313" key="1">
    <source>
        <dbReference type="EMBL" id="SHL70624.1"/>
    </source>
</evidence>